<proteinExistence type="predicted"/>
<protein>
    <submittedName>
        <fullName evidence="1">Uncharacterized protein</fullName>
    </submittedName>
</protein>
<reference evidence="1 2" key="1">
    <citation type="journal article" date="2008" name="Nature">
        <title>The genome of the model beetle and pest Tribolium castaneum.</title>
        <authorList>
            <consortium name="Tribolium Genome Sequencing Consortium"/>
            <person name="Richards S."/>
            <person name="Gibbs R.A."/>
            <person name="Weinstock G.M."/>
            <person name="Brown S.J."/>
            <person name="Denell R."/>
            <person name="Beeman R.W."/>
            <person name="Gibbs R."/>
            <person name="Beeman R.W."/>
            <person name="Brown S.J."/>
            <person name="Bucher G."/>
            <person name="Friedrich M."/>
            <person name="Grimmelikhuijzen C.J."/>
            <person name="Klingler M."/>
            <person name="Lorenzen M."/>
            <person name="Richards S."/>
            <person name="Roth S."/>
            <person name="Schroder R."/>
            <person name="Tautz D."/>
            <person name="Zdobnov E.M."/>
            <person name="Muzny D."/>
            <person name="Gibbs R.A."/>
            <person name="Weinstock G.M."/>
            <person name="Attaway T."/>
            <person name="Bell S."/>
            <person name="Buhay C.J."/>
            <person name="Chandrabose M.N."/>
            <person name="Chavez D."/>
            <person name="Clerk-Blankenburg K.P."/>
            <person name="Cree A."/>
            <person name="Dao M."/>
            <person name="Davis C."/>
            <person name="Chacko J."/>
            <person name="Dinh H."/>
            <person name="Dugan-Rocha S."/>
            <person name="Fowler G."/>
            <person name="Garner T.T."/>
            <person name="Garnes J."/>
            <person name="Gnirke A."/>
            <person name="Hawes A."/>
            <person name="Hernandez J."/>
            <person name="Hines S."/>
            <person name="Holder M."/>
            <person name="Hume J."/>
            <person name="Jhangiani S.N."/>
            <person name="Joshi V."/>
            <person name="Khan Z.M."/>
            <person name="Jackson L."/>
            <person name="Kovar C."/>
            <person name="Kowis A."/>
            <person name="Lee S."/>
            <person name="Lewis L.R."/>
            <person name="Margolis J."/>
            <person name="Morgan M."/>
            <person name="Nazareth L.V."/>
            <person name="Nguyen N."/>
            <person name="Okwuonu G."/>
            <person name="Parker D."/>
            <person name="Richards S."/>
            <person name="Ruiz S.J."/>
            <person name="Santibanez J."/>
            <person name="Savard J."/>
            <person name="Scherer S.E."/>
            <person name="Schneider B."/>
            <person name="Sodergren E."/>
            <person name="Tautz D."/>
            <person name="Vattahil S."/>
            <person name="Villasana D."/>
            <person name="White C.S."/>
            <person name="Wright R."/>
            <person name="Park Y."/>
            <person name="Beeman R.W."/>
            <person name="Lord J."/>
            <person name="Oppert B."/>
            <person name="Lorenzen M."/>
            <person name="Brown S."/>
            <person name="Wang L."/>
            <person name="Savard J."/>
            <person name="Tautz D."/>
            <person name="Richards S."/>
            <person name="Weinstock G."/>
            <person name="Gibbs R.A."/>
            <person name="Liu Y."/>
            <person name="Worley K."/>
            <person name="Weinstock G."/>
            <person name="Elsik C.G."/>
            <person name="Reese J.T."/>
            <person name="Elhaik E."/>
            <person name="Landan G."/>
            <person name="Graur D."/>
            <person name="Arensburger P."/>
            <person name="Atkinson P."/>
            <person name="Beeman R.W."/>
            <person name="Beidler J."/>
            <person name="Brown S.J."/>
            <person name="Demuth J.P."/>
            <person name="Drury D.W."/>
            <person name="Du Y.Z."/>
            <person name="Fujiwara H."/>
            <person name="Lorenzen M."/>
            <person name="Maselli V."/>
            <person name="Osanai M."/>
            <person name="Park Y."/>
            <person name="Robertson H.M."/>
            <person name="Tu Z."/>
            <person name="Wang J.J."/>
            <person name="Wang S."/>
            <person name="Richards S."/>
            <person name="Song H."/>
            <person name="Zhang L."/>
            <person name="Sodergren E."/>
            <person name="Werner D."/>
            <person name="Stanke M."/>
            <person name="Morgenstern B."/>
            <person name="Solovyev V."/>
            <person name="Kosarev P."/>
            <person name="Brown G."/>
            <person name="Chen H.C."/>
            <person name="Ermolaeva O."/>
            <person name="Hlavina W."/>
            <person name="Kapustin Y."/>
            <person name="Kiryutin B."/>
            <person name="Kitts P."/>
            <person name="Maglott D."/>
            <person name="Pruitt K."/>
            <person name="Sapojnikov V."/>
            <person name="Souvorov A."/>
            <person name="Mackey A.J."/>
            <person name="Waterhouse R.M."/>
            <person name="Wyder S."/>
            <person name="Zdobnov E.M."/>
            <person name="Zdobnov E.M."/>
            <person name="Wyder S."/>
            <person name="Kriventseva E.V."/>
            <person name="Kadowaki T."/>
            <person name="Bork P."/>
            <person name="Aranda M."/>
            <person name="Bao R."/>
            <person name="Beermann A."/>
            <person name="Berns N."/>
            <person name="Bolognesi R."/>
            <person name="Bonneton F."/>
            <person name="Bopp D."/>
            <person name="Brown S.J."/>
            <person name="Bucher G."/>
            <person name="Butts T."/>
            <person name="Chaumot A."/>
            <person name="Denell R.E."/>
            <person name="Ferrier D.E."/>
            <person name="Friedrich M."/>
            <person name="Gordon C.M."/>
            <person name="Jindra M."/>
            <person name="Klingler M."/>
            <person name="Lan Q."/>
            <person name="Lattorff H.M."/>
            <person name="Laudet V."/>
            <person name="von Levetsow C."/>
            <person name="Liu Z."/>
            <person name="Lutz R."/>
            <person name="Lynch J.A."/>
            <person name="da Fonseca R.N."/>
            <person name="Posnien N."/>
            <person name="Reuter R."/>
            <person name="Roth S."/>
            <person name="Savard J."/>
            <person name="Schinko J.B."/>
            <person name="Schmitt C."/>
            <person name="Schoppmeier M."/>
            <person name="Schroder R."/>
            <person name="Shippy T.D."/>
            <person name="Simonnet F."/>
            <person name="Marques-Souza H."/>
            <person name="Tautz D."/>
            <person name="Tomoyasu Y."/>
            <person name="Trauner J."/>
            <person name="Van der Zee M."/>
            <person name="Vervoort M."/>
            <person name="Wittkopp N."/>
            <person name="Wimmer E.A."/>
            <person name="Yang X."/>
            <person name="Jones A.K."/>
            <person name="Sattelle D.B."/>
            <person name="Ebert P.R."/>
            <person name="Nelson D."/>
            <person name="Scott J.G."/>
            <person name="Beeman R.W."/>
            <person name="Muthukrishnan S."/>
            <person name="Kramer K.J."/>
            <person name="Arakane Y."/>
            <person name="Beeman R.W."/>
            <person name="Zhu Q."/>
            <person name="Hogenkamp D."/>
            <person name="Dixit R."/>
            <person name="Oppert B."/>
            <person name="Jiang H."/>
            <person name="Zou Z."/>
            <person name="Marshall J."/>
            <person name="Elpidina E."/>
            <person name="Vinokurov K."/>
            <person name="Oppert C."/>
            <person name="Zou Z."/>
            <person name="Evans J."/>
            <person name="Lu Z."/>
            <person name="Zhao P."/>
            <person name="Sumathipala N."/>
            <person name="Altincicek B."/>
            <person name="Vilcinskas A."/>
            <person name="Williams M."/>
            <person name="Hultmark D."/>
            <person name="Hetru C."/>
            <person name="Jiang H."/>
            <person name="Grimmelikhuijzen C.J."/>
            <person name="Hauser F."/>
            <person name="Cazzamali G."/>
            <person name="Williamson M."/>
            <person name="Park Y."/>
            <person name="Li B."/>
            <person name="Tanaka Y."/>
            <person name="Predel R."/>
            <person name="Neupert S."/>
            <person name="Schachtner J."/>
            <person name="Verleyen P."/>
            <person name="Raible F."/>
            <person name="Bork P."/>
            <person name="Friedrich M."/>
            <person name="Walden K.K."/>
            <person name="Robertson H.M."/>
            <person name="Angeli S."/>
            <person name="Foret S."/>
            <person name="Bucher G."/>
            <person name="Schuetz S."/>
            <person name="Maleszka R."/>
            <person name="Wimmer E.A."/>
            <person name="Beeman R.W."/>
            <person name="Lorenzen M."/>
            <person name="Tomoyasu Y."/>
            <person name="Miller S.C."/>
            <person name="Grossmann D."/>
            <person name="Bucher G."/>
        </authorList>
    </citation>
    <scope>NUCLEOTIDE SEQUENCE [LARGE SCALE GENOMIC DNA]</scope>
    <source>
        <strain evidence="1 2">Georgia GA2</strain>
    </source>
</reference>
<evidence type="ECO:0000313" key="1">
    <source>
        <dbReference type="EMBL" id="EFA05874.1"/>
    </source>
</evidence>
<keyword evidence="2" id="KW-1185">Reference proteome</keyword>
<evidence type="ECO:0000313" key="2">
    <source>
        <dbReference type="Proteomes" id="UP000007266"/>
    </source>
</evidence>
<dbReference type="HOGENOM" id="CLU_2486259_0_0_1"/>
<name>D6WT13_TRICA</name>
<sequence length="87" mass="9895">MAPEGRISYYIDKYGVFHKSGGKNDKPVNAPAFETSVTRPSSTWLRLIIMFWNARVMKAAFRFGVAAIIMNQYERLGFAVLLLCFTL</sequence>
<dbReference type="InParanoid" id="D6WT13"/>
<dbReference type="EMBL" id="KQ971354">
    <property type="protein sequence ID" value="EFA05874.1"/>
    <property type="molecule type" value="Genomic_DNA"/>
</dbReference>
<accession>D6WT13</accession>
<organism evidence="1 2">
    <name type="scientific">Tribolium castaneum</name>
    <name type="common">Red flour beetle</name>
    <dbReference type="NCBI Taxonomy" id="7070"/>
    <lineage>
        <taxon>Eukaryota</taxon>
        <taxon>Metazoa</taxon>
        <taxon>Ecdysozoa</taxon>
        <taxon>Arthropoda</taxon>
        <taxon>Hexapoda</taxon>
        <taxon>Insecta</taxon>
        <taxon>Pterygota</taxon>
        <taxon>Neoptera</taxon>
        <taxon>Endopterygota</taxon>
        <taxon>Coleoptera</taxon>
        <taxon>Polyphaga</taxon>
        <taxon>Cucujiformia</taxon>
        <taxon>Tenebrionidae</taxon>
        <taxon>Tenebrionidae incertae sedis</taxon>
        <taxon>Tribolium</taxon>
    </lineage>
</organism>
<gene>
    <name evidence="1" type="primary">GLEAN_08683</name>
    <name evidence="1" type="ORF">TcasGA2_TC008683</name>
</gene>
<reference evidence="1 2" key="2">
    <citation type="journal article" date="2010" name="Nucleic Acids Res.">
        <title>BeetleBase in 2010: revisions to provide comprehensive genomic information for Tribolium castaneum.</title>
        <authorList>
            <person name="Kim H.S."/>
            <person name="Murphy T."/>
            <person name="Xia J."/>
            <person name="Caragea D."/>
            <person name="Park Y."/>
            <person name="Beeman R.W."/>
            <person name="Lorenzen M.D."/>
            <person name="Butcher S."/>
            <person name="Manak J.R."/>
            <person name="Brown S.J."/>
        </authorList>
    </citation>
    <scope>GENOME REANNOTATION</scope>
    <source>
        <strain evidence="1 2">Georgia GA2</strain>
    </source>
</reference>
<dbReference type="AlphaFoldDB" id="D6WT13"/>
<dbReference type="Proteomes" id="UP000007266">
    <property type="component" value="Linkage group 7"/>
</dbReference>